<accession>D8R493</accession>
<protein>
    <submittedName>
        <fullName evidence="1">Uncharacterized protein</fullName>
    </submittedName>
</protein>
<evidence type="ECO:0000313" key="1">
    <source>
        <dbReference type="EMBL" id="EFJ33423.1"/>
    </source>
</evidence>
<dbReference type="OrthoDB" id="617191at2759"/>
<dbReference type="Gramene" id="EFJ33423">
    <property type="protein sequence ID" value="EFJ33423"/>
    <property type="gene ID" value="SELMODRAFT_24390"/>
</dbReference>
<dbReference type="EMBL" id="GL377571">
    <property type="protein sequence ID" value="EFJ33423.1"/>
    <property type="molecule type" value="Genomic_DNA"/>
</dbReference>
<dbReference type="HOGENOM" id="CLU_040859_0_0_1"/>
<dbReference type="AlphaFoldDB" id="D8R493"/>
<dbReference type="PANTHER" id="PTHR34677:SF3">
    <property type="entry name" value="BACTERIAL IG-LIKE DOMAIN-CONTAINING PROTEIN"/>
    <property type="match status" value="1"/>
</dbReference>
<keyword evidence="2" id="KW-1185">Reference proteome</keyword>
<evidence type="ECO:0000313" key="2">
    <source>
        <dbReference type="Proteomes" id="UP000001514"/>
    </source>
</evidence>
<organism evidence="2">
    <name type="scientific">Selaginella moellendorffii</name>
    <name type="common">Spikemoss</name>
    <dbReference type="NCBI Taxonomy" id="88036"/>
    <lineage>
        <taxon>Eukaryota</taxon>
        <taxon>Viridiplantae</taxon>
        <taxon>Streptophyta</taxon>
        <taxon>Embryophyta</taxon>
        <taxon>Tracheophyta</taxon>
        <taxon>Lycopodiopsida</taxon>
        <taxon>Selaginellales</taxon>
        <taxon>Selaginellaceae</taxon>
        <taxon>Selaginella</taxon>
    </lineage>
</organism>
<reference evidence="1 2" key="1">
    <citation type="journal article" date="2011" name="Science">
        <title>The Selaginella genome identifies genetic changes associated with the evolution of vascular plants.</title>
        <authorList>
            <person name="Banks J.A."/>
            <person name="Nishiyama T."/>
            <person name="Hasebe M."/>
            <person name="Bowman J.L."/>
            <person name="Gribskov M."/>
            <person name="dePamphilis C."/>
            <person name="Albert V.A."/>
            <person name="Aono N."/>
            <person name="Aoyama T."/>
            <person name="Ambrose B.A."/>
            <person name="Ashton N.W."/>
            <person name="Axtell M.J."/>
            <person name="Barker E."/>
            <person name="Barker M.S."/>
            <person name="Bennetzen J.L."/>
            <person name="Bonawitz N.D."/>
            <person name="Chapple C."/>
            <person name="Cheng C."/>
            <person name="Correa L.G."/>
            <person name="Dacre M."/>
            <person name="DeBarry J."/>
            <person name="Dreyer I."/>
            <person name="Elias M."/>
            <person name="Engstrom E.M."/>
            <person name="Estelle M."/>
            <person name="Feng L."/>
            <person name="Finet C."/>
            <person name="Floyd S.K."/>
            <person name="Frommer W.B."/>
            <person name="Fujita T."/>
            <person name="Gramzow L."/>
            <person name="Gutensohn M."/>
            <person name="Harholt J."/>
            <person name="Hattori M."/>
            <person name="Heyl A."/>
            <person name="Hirai T."/>
            <person name="Hiwatashi Y."/>
            <person name="Ishikawa M."/>
            <person name="Iwata M."/>
            <person name="Karol K.G."/>
            <person name="Koehler B."/>
            <person name="Kolukisaoglu U."/>
            <person name="Kubo M."/>
            <person name="Kurata T."/>
            <person name="Lalonde S."/>
            <person name="Li K."/>
            <person name="Li Y."/>
            <person name="Litt A."/>
            <person name="Lyons E."/>
            <person name="Manning G."/>
            <person name="Maruyama T."/>
            <person name="Michael T.P."/>
            <person name="Mikami K."/>
            <person name="Miyazaki S."/>
            <person name="Morinaga S."/>
            <person name="Murata T."/>
            <person name="Mueller-Roeber B."/>
            <person name="Nelson D.R."/>
            <person name="Obara M."/>
            <person name="Oguri Y."/>
            <person name="Olmstead R.G."/>
            <person name="Onodera N."/>
            <person name="Petersen B.L."/>
            <person name="Pils B."/>
            <person name="Prigge M."/>
            <person name="Rensing S.A."/>
            <person name="Riano-Pachon D.M."/>
            <person name="Roberts A.W."/>
            <person name="Sato Y."/>
            <person name="Scheller H.V."/>
            <person name="Schulz B."/>
            <person name="Schulz C."/>
            <person name="Shakirov E.V."/>
            <person name="Shibagaki N."/>
            <person name="Shinohara N."/>
            <person name="Shippen D.E."/>
            <person name="Soerensen I."/>
            <person name="Sotooka R."/>
            <person name="Sugimoto N."/>
            <person name="Sugita M."/>
            <person name="Sumikawa N."/>
            <person name="Tanurdzic M."/>
            <person name="Theissen G."/>
            <person name="Ulvskov P."/>
            <person name="Wakazuki S."/>
            <person name="Weng J.K."/>
            <person name="Willats W.W."/>
            <person name="Wipf D."/>
            <person name="Wolf P.G."/>
            <person name="Yang L."/>
            <person name="Zimmer A.D."/>
            <person name="Zhu Q."/>
            <person name="Mitros T."/>
            <person name="Hellsten U."/>
            <person name="Loque D."/>
            <person name="Otillar R."/>
            <person name="Salamov A."/>
            <person name="Schmutz J."/>
            <person name="Shapiro H."/>
            <person name="Lindquist E."/>
            <person name="Lucas S."/>
            <person name="Rokhsar D."/>
            <person name="Grigoriev I.V."/>
        </authorList>
    </citation>
    <scope>NUCLEOTIDE SEQUENCE [LARGE SCALE GENOMIC DNA]</scope>
</reference>
<dbReference type="Proteomes" id="UP000001514">
    <property type="component" value="Unassembled WGS sequence"/>
</dbReference>
<feature type="non-terminal residue" evidence="1">
    <location>
        <position position="317"/>
    </location>
</feature>
<dbReference type="PANTHER" id="PTHR34677">
    <property type="match status" value="1"/>
</dbReference>
<sequence length="317" mass="34248">RPPPASSHTNVSFQFDVLDGKGRHPCATLPCSIRCRLDQLASEDCSSRAGVSYSNLRDARHTFEVSVNTSTGLRASAHYSWIVDTIAPTAAIVPSQTFTNGFHVAVRFVFSEPCIAPNGLQFSCASESSCPLVVRGPGALLPSSFKVIRDNVEYSLSVSLSNSTAKGRILLVMAKALCSDAAGNVFVRSSNSVVIVRFDRGAVFVNLWTPVADSLLLVNNVARTVETTNRVEDLKIYLDFTEPVLNTTQQLSALLRPNLGVLEPTRRKSRGNRRFAFLLTNISTTSAVITVELQSSLVISRAGSRVQPVAPASFLFG</sequence>
<dbReference type="InParanoid" id="D8R493"/>
<gene>
    <name evidence="1" type="ORF">SELMODRAFT_24390</name>
</gene>
<dbReference type="KEGG" id="smo:SELMODRAFT_24390"/>
<feature type="non-terminal residue" evidence="1">
    <location>
        <position position="1"/>
    </location>
</feature>
<name>D8R493_SELML</name>
<dbReference type="eggNOG" id="KOG1829">
    <property type="taxonomic scope" value="Eukaryota"/>
</dbReference>
<proteinExistence type="predicted"/>